<dbReference type="Pfam" id="PF03118">
    <property type="entry name" value="RNA_pol_A_CTD"/>
    <property type="match status" value="1"/>
</dbReference>
<name>A0ABS1KBQ9_9FLAO</name>
<dbReference type="Proteomes" id="UP000603728">
    <property type="component" value="Unassembled WGS sequence"/>
</dbReference>
<organism evidence="2 3">
    <name type="scientific">Flavobacterium tagetis</name>
    <dbReference type="NCBI Taxonomy" id="2801336"/>
    <lineage>
        <taxon>Bacteria</taxon>
        <taxon>Pseudomonadati</taxon>
        <taxon>Bacteroidota</taxon>
        <taxon>Flavobacteriia</taxon>
        <taxon>Flavobacteriales</taxon>
        <taxon>Flavobacteriaceae</taxon>
        <taxon>Flavobacterium</taxon>
    </lineage>
</organism>
<dbReference type="SUPFAM" id="SSF47789">
    <property type="entry name" value="C-terminal domain of RNA polymerase alpha subunit"/>
    <property type="match status" value="1"/>
</dbReference>
<evidence type="ECO:0000259" key="1">
    <source>
        <dbReference type="Pfam" id="PF03118"/>
    </source>
</evidence>
<dbReference type="NCBIfam" id="NF005841">
    <property type="entry name" value="PRK07758.1"/>
    <property type="match status" value="1"/>
</dbReference>
<dbReference type="RefSeq" id="WP_202000253.1">
    <property type="nucleotide sequence ID" value="NZ_JAERSF010000002.1"/>
</dbReference>
<evidence type="ECO:0000313" key="2">
    <source>
        <dbReference type="EMBL" id="MBL0736899.1"/>
    </source>
</evidence>
<protein>
    <recommendedName>
        <fullName evidence="1">RNA polymerase alpha subunit C-terminal domain-containing protein</fullName>
    </recommendedName>
</protein>
<dbReference type="Gene3D" id="1.10.150.20">
    <property type="entry name" value="5' to 3' exonuclease, C-terminal subdomain"/>
    <property type="match status" value="1"/>
</dbReference>
<evidence type="ECO:0000313" key="3">
    <source>
        <dbReference type="Proteomes" id="UP000603728"/>
    </source>
</evidence>
<sequence length="104" mass="11747">MTDISKNKKTCKKGHHYFKTSDCPTCPICEAERKPDSGLLAVLSAPARRALESKNIKTAEDLSRYTKEEILSLHGIGPSSLPKLLEELKKNNLTFKENNYNRIK</sequence>
<gene>
    <name evidence="2" type="ORF">JI750_08405</name>
</gene>
<keyword evidence="3" id="KW-1185">Reference proteome</keyword>
<accession>A0ABS1KBQ9</accession>
<dbReference type="InterPro" id="IPR011260">
    <property type="entry name" value="RNAP_asu_C"/>
</dbReference>
<comment type="caution">
    <text evidence="2">The sequence shown here is derived from an EMBL/GenBank/DDBJ whole genome shotgun (WGS) entry which is preliminary data.</text>
</comment>
<proteinExistence type="predicted"/>
<reference evidence="2 3" key="1">
    <citation type="submission" date="2021-01" db="EMBL/GenBank/DDBJ databases">
        <title>Genome seq and assembly of Flavobacterium sp. GN10.</title>
        <authorList>
            <person name="Chhetri G."/>
        </authorList>
    </citation>
    <scope>NUCLEOTIDE SEQUENCE [LARGE SCALE GENOMIC DNA]</scope>
    <source>
        <strain evidence="2 3">GN10</strain>
    </source>
</reference>
<feature type="domain" description="RNA polymerase alpha subunit C-terminal" evidence="1">
    <location>
        <begin position="43"/>
        <end position="89"/>
    </location>
</feature>
<dbReference type="EMBL" id="JAERSF010000002">
    <property type="protein sequence ID" value="MBL0736899.1"/>
    <property type="molecule type" value="Genomic_DNA"/>
</dbReference>